<evidence type="ECO:0008006" key="3">
    <source>
        <dbReference type="Google" id="ProtNLM"/>
    </source>
</evidence>
<proteinExistence type="predicted"/>
<dbReference type="Pfam" id="PF06240">
    <property type="entry name" value="COXG"/>
    <property type="match status" value="1"/>
</dbReference>
<comment type="caution">
    <text evidence="1">The sequence shown here is derived from an EMBL/GenBank/DDBJ whole genome shotgun (WGS) entry which is preliminary data.</text>
</comment>
<dbReference type="PANTHER" id="PTHR38588:SF1">
    <property type="entry name" value="BLL0334 PROTEIN"/>
    <property type="match status" value="1"/>
</dbReference>
<evidence type="ECO:0000313" key="2">
    <source>
        <dbReference type="Proteomes" id="UP000294692"/>
    </source>
</evidence>
<dbReference type="PANTHER" id="PTHR38588">
    <property type="entry name" value="BLL0334 PROTEIN"/>
    <property type="match status" value="1"/>
</dbReference>
<reference evidence="1 2" key="1">
    <citation type="submission" date="2019-03" db="EMBL/GenBank/DDBJ databases">
        <title>Genomic Encyclopedia of Type Strains, Phase IV (KMG-IV): sequencing the most valuable type-strain genomes for metagenomic binning, comparative biology and taxonomic classification.</title>
        <authorList>
            <person name="Goeker M."/>
        </authorList>
    </citation>
    <scope>NUCLEOTIDE SEQUENCE [LARGE SCALE GENOMIC DNA]</scope>
    <source>
        <strain evidence="1 2">DSM 100048</strain>
    </source>
</reference>
<evidence type="ECO:0000313" key="1">
    <source>
        <dbReference type="EMBL" id="TCU96048.1"/>
    </source>
</evidence>
<gene>
    <name evidence="1" type="ORF">EV686_107106</name>
</gene>
<dbReference type="RefSeq" id="WP_132477530.1">
    <property type="nucleotide sequence ID" value="NZ_JBHRVM010000001.1"/>
</dbReference>
<protein>
    <recommendedName>
        <fullName evidence="3">Carbon monoxide dehydrogenase subunit G</fullName>
    </recommendedName>
</protein>
<dbReference type="Proteomes" id="UP000294692">
    <property type="component" value="Unassembled WGS sequence"/>
</dbReference>
<dbReference type="EMBL" id="SMBX01000007">
    <property type="protein sequence ID" value="TCU96048.1"/>
    <property type="molecule type" value="Genomic_DNA"/>
</dbReference>
<dbReference type="OrthoDB" id="9787428at2"/>
<dbReference type="InterPro" id="IPR010419">
    <property type="entry name" value="CO_DH_gsu"/>
</dbReference>
<dbReference type="InterPro" id="IPR023393">
    <property type="entry name" value="START-like_dom_sf"/>
</dbReference>
<accession>A0A4R3UZ34</accession>
<dbReference type="SUPFAM" id="SSF55961">
    <property type="entry name" value="Bet v1-like"/>
    <property type="match status" value="1"/>
</dbReference>
<keyword evidence="2" id="KW-1185">Reference proteome</keyword>
<sequence length="206" mass="21430">MLVEGSKILAASRGEVWKALNDPDFLRRSIPGCREVKVVSPGELEVGLTVSVGPIKANFDTQLQIRDVRELESYVLAGSGSAGAAGSGSGTVRVSLSDVPGGTKLDYSAETEVSGRVAQLGARMMDSTARRFAEQFFANISRLLGGEEMPAAQALETRRAARASVASGESAAQPQAWAGALAWKLALGCGVGAFLGNVLAAWVAHL</sequence>
<dbReference type="AlphaFoldDB" id="A0A4R3UZ34"/>
<dbReference type="CDD" id="cd05018">
    <property type="entry name" value="CoxG"/>
    <property type="match status" value="1"/>
</dbReference>
<dbReference type="Gene3D" id="3.30.530.20">
    <property type="match status" value="1"/>
</dbReference>
<organism evidence="1 2">
    <name type="scientific">Paracandidimonas soli</name>
    <dbReference type="NCBI Taxonomy" id="1917182"/>
    <lineage>
        <taxon>Bacteria</taxon>
        <taxon>Pseudomonadati</taxon>
        <taxon>Pseudomonadota</taxon>
        <taxon>Betaproteobacteria</taxon>
        <taxon>Burkholderiales</taxon>
        <taxon>Alcaligenaceae</taxon>
        <taxon>Paracandidimonas</taxon>
    </lineage>
</organism>
<name>A0A4R3UZ34_9BURK</name>